<reference evidence="2" key="1">
    <citation type="journal article" date="2022" name="bioRxiv">
        <title>Sequencing and chromosome-scale assembly of the giantPleurodeles waltlgenome.</title>
        <authorList>
            <person name="Brown T."/>
            <person name="Elewa A."/>
            <person name="Iarovenko S."/>
            <person name="Subramanian E."/>
            <person name="Araus A.J."/>
            <person name="Petzold A."/>
            <person name="Susuki M."/>
            <person name="Suzuki K.-i.T."/>
            <person name="Hayashi T."/>
            <person name="Toyoda A."/>
            <person name="Oliveira C."/>
            <person name="Osipova E."/>
            <person name="Leigh N.D."/>
            <person name="Simon A."/>
            <person name="Yun M.H."/>
        </authorList>
    </citation>
    <scope>NUCLEOTIDE SEQUENCE</scope>
    <source>
        <strain evidence="2">20211129_DDA</strain>
        <tissue evidence="2">Liver</tissue>
    </source>
</reference>
<evidence type="ECO:0000313" key="3">
    <source>
        <dbReference type="Proteomes" id="UP001066276"/>
    </source>
</evidence>
<dbReference type="EMBL" id="JANPWB010000007">
    <property type="protein sequence ID" value="KAJ1172710.1"/>
    <property type="molecule type" value="Genomic_DNA"/>
</dbReference>
<organism evidence="2 3">
    <name type="scientific">Pleurodeles waltl</name>
    <name type="common">Iberian ribbed newt</name>
    <dbReference type="NCBI Taxonomy" id="8319"/>
    <lineage>
        <taxon>Eukaryota</taxon>
        <taxon>Metazoa</taxon>
        <taxon>Chordata</taxon>
        <taxon>Craniata</taxon>
        <taxon>Vertebrata</taxon>
        <taxon>Euteleostomi</taxon>
        <taxon>Amphibia</taxon>
        <taxon>Batrachia</taxon>
        <taxon>Caudata</taxon>
        <taxon>Salamandroidea</taxon>
        <taxon>Salamandridae</taxon>
        <taxon>Pleurodelinae</taxon>
        <taxon>Pleurodeles</taxon>
    </lineage>
</organism>
<evidence type="ECO:0000313" key="2">
    <source>
        <dbReference type="EMBL" id="KAJ1172710.1"/>
    </source>
</evidence>
<dbReference type="AlphaFoldDB" id="A0AAV7T944"/>
<feature type="compositionally biased region" description="Basic and acidic residues" evidence="1">
    <location>
        <begin position="55"/>
        <end position="72"/>
    </location>
</feature>
<comment type="caution">
    <text evidence="2">The sequence shown here is derived from an EMBL/GenBank/DDBJ whole genome shotgun (WGS) entry which is preliminary data.</text>
</comment>
<sequence length="121" mass="13205">MMFDPPLIYLSDTCATAFPIALMACKDPTNIITATQEGQEHCAIGTVLGSLEEAYHPEDPSLEAKPKEDRSASGEAGAEASRQAFFSTMDAMSAAIQYQADKQETQVDLLRSTYSMSWRCT</sequence>
<feature type="region of interest" description="Disordered" evidence="1">
    <location>
        <begin position="55"/>
        <end position="79"/>
    </location>
</feature>
<keyword evidence="3" id="KW-1185">Reference proteome</keyword>
<gene>
    <name evidence="2" type="ORF">NDU88_004554</name>
</gene>
<dbReference type="Proteomes" id="UP001066276">
    <property type="component" value="Chromosome 4_1"/>
</dbReference>
<accession>A0AAV7T944</accession>
<name>A0AAV7T944_PLEWA</name>
<evidence type="ECO:0000256" key="1">
    <source>
        <dbReference type="SAM" id="MobiDB-lite"/>
    </source>
</evidence>
<proteinExistence type="predicted"/>
<protein>
    <submittedName>
        <fullName evidence="2">Uncharacterized protein</fullName>
    </submittedName>
</protein>